<evidence type="ECO:0000256" key="1">
    <source>
        <dbReference type="SAM" id="Phobius"/>
    </source>
</evidence>
<feature type="transmembrane region" description="Helical" evidence="1">
    <location>
        <begin position="146"/>
        <end position="167"/>
    </location>
</feature>
<dbReference type="Proteomes" id="UP000325161">
    <property type="component" value="Chromosome"/>
</dbReference>
<feature type="transmembrane region" description="Helical" evidence="1">
    <location>
        <begin position="317"/>
        <end position="338"/>
    </location>
</feature>
<feature type="transmembrane region" description="Helical" evidence="1">
    <location>
        <begin position="269"/>
        <end position="296"/>
    </location>
</feature>
<dbReference type="EMBL" id="CP043046">
    <property type="protein sequence ID" value="QEI05018.1"/>
    <property type="molecule type" value="Genomic_DNA"/>
</dbReference>
<dbReference type="AlphaFoldDB" id="A0A5C0AS76"/>
<feature type="transmembrane region" description="Helical" evidence="1">
    <location>
        <begin position="88"/>
        <end position="106"/>
    </location>
</feature>
<reference evidence="2 3" key="1">
    <citation type="submission" date="2019-08" db="EMBL/GenBank/DDBJ databases">
        <title>Amphibian skin-associated Pigmentiphaga: genome sequence and occurrence across geography and hosts.</title>
        <authorList>
            <person name="Bletz M.C."/>
            <person name="Bunk B."/>
            <person name="Sproeer C."/>
            <person name="Biwer P."/>
            <person name="Reiter S."/>
            <person name="Rabemananjara F.C.E."/>
            <person name="Schulz S."/>
            <person name="Overmann J."/>
            <person name="Vences M."/>
        </authorList>
    </citation>
    <scope>NUCLEOTIDE SEQUENCE [LARGE SCALE GENOMIC DNA]</scope>
    <source>
        <strain evidence="2 3">Mada1488</strain>
    </source>
</reference>
<keyword evidence="3" id="KW-1185">Reference proteome</keyword>
<feature type="transmembrane region" description="Helical" evidence="1">
    <location>
        <begin position="40"/>
        <end position="60"/>
    </location>
</feature>
<dbReference type="KEGG" id="pacr:FXN63_03545"/>
<keyword evidence="1" id="KW-0472">Membrane</keyword>
<proteinExistence type="predicted"/>
<dbReference type="InterPro" id="IPR010295">
    <property type="entry name" value="DUF898"/>
</dbReference>
<feature type="transmembrane region" description="Helical" evidence="1">
    <location>
        <begin position="221"/>
        <end position="249"/>
    </location>
</feature>
<feature type="transmembrane region" description="Helical" evidence="1">
    <location>
        <begin position="173"/>
        <end position="192"/>
    </location>
</feature>
<protein>
    <submittedName>
        <fullName evidence="2">DUF898 domain-containing protein</fullName>
    </submittedName>
</protein>
<keyword evidence="1" id="KW-1133">Transmembrane helix</keyword>
<name>A0A5C0AS76_9BURK</name>
<evidence type="ECO:0000313" key="3">
    <source>
        <dbReference type="Proteomes" id="UP000325161"/>
    </source>
</evidence>
<feature type="transmembrane region" description="Helical" evidence="1">
    <location>
        <begin position="112"/>
        <end position="134"/>
    </location>
</feature>
<keyword evidence="1" id="KW-0812">Transmembrane</keyword>
<sequence length="390" mass="42489">MQENQALAPRPAADALPRDVSTDLSAELPIRFTGSGSEYFRIWIVNLLLSILTLGIYSAWAKVRRLKYFYGNTLIDGAPLDYHGTPIAILKGRIVAAVLLAIWMGVQQFGSLELIGGVFLVGLAILPLLLVRSLRFQYFNTSYRGVRFGFGGTTLRAYMVFLLWPLLLFPGVALSFVSIYLIPVVILVVPFAHQQLRKYLHDGVRYGNLPGSMHAGVGAFYLIYLFTVLIVIGALVGAGLVVAAIPGLVRSVNATVASLGGDIGLGAGVLALMVAIALGAMLIFVLIAGPFFVVRIRNLVWNRSRLGEHQFRSRAKVLPFIWIAVSNFVLIVCTFGLFTPAAQIRKARYLIQTMALVPKGSLDEVVAVQQDRVNAVGQETADLFDIDVAL</sequence>
<accession>A0A5C0AS76</accession>
<organism evidence="2 3">
    <name type="scientific">Pigmentiphaga aceris</name>
    <dbReference type="NCBI Taxonomy" id="1940612"/>
    <lineage>
        <taxon>Bacteria</taxon>
        <taxon>Pseudomonadati</taxon>
        <taxon>Pseudomonadota</taxon>
        <taxon>Betaproteobacteria</taxon>
        <taxon>Burkholderiales</taxon>
        <taxon>Alcaligenaceae</taxon>
        <taxon>Pigmentiphaga</taxon>
    </lineage>
</organism>
<dbReference type="RefSeq" id="WP_148812910.1">
    <property type="nucleotide sequence ID" value="NZ_CP043046.1"/>
</dbReference>
<evidence type="ECO:0000313" key="2">
    <source>
        <dbReference type="EMBL" id="QEI05018.1"/>
    </source>
</evidence>
<dbReference type="Pfam" id="PF05987">
    <property type="entry name" value="DUF898"/>
    <property type="match status" value="1"/>
</dbReference>
<dbReference type="OrthoDB" id="9765721at2"/>
<gene>
    <name evidence="2" type="ORF">FXN63_03545</name>
</gene>